<keyword evidence="6" id="KW-1185">Reference proteome</keyword>
<dbReference type="SUPFAM" id="SSF52218">
    <property type="entry name" value="Flavoproteins"/>
    <property type="match status" value="1"/>
</dbReference>
<evidence type="ECO:0000256" key="2">
    <source>
        <dbReference type="ARBA" id="ARBA00023004"/>
    </source>
</evidence>
<keyword evidence="3" id="KW-0411">Iron-sulfur</keyword>
<dbReference type="Gene3D" id="3.40.50.360">
    <property type="match status" value="1"/>
</dbReference>
<protein>
    <submittedName>
        <fullName evidence="5">4Fe-4S dicluster domain-containing protein</fullName>
    </submittedName>
</protein>
<gene>
    <name evidence="5" type="ORF">LKD48_15050</name>
</gene>
<evidence type="ECO:0000256" key="1">
    <source>
        <dbReference type="ARBA" id="ARBA00022723"/>
    </source>
</evidence>
<dbReference type="Pfam" id="PF12724">
    <property type="entry name" value="Flavodoxin_5"/>
    <property type="match status" value="1"/>
</dbReference>
<dbReference type="GO" id="GO:0046872">
    <property type="term" value="F:metal ion binding"/>
    <property type="evidence" value="ECO:0007669"/>
    <property type="project" value="UniProtKB-KW"/>
</dbReference>
<evidence type="ECO:0000256" key="3">
    <source>
        <dbReference type="ARBA" id="ARBA00023014"/>
    </source>
</evidence>
<dbReference type="PROSITE" id="PS51379">
    <property type="entry name" value="4FE4S_FER_2"/>
    <property type="match status" value="2"/>
</dbReference>
<evidence type="ECO:0000313" key="5">
    <source>
        <dbReference type="EMBL" id="MCC2222921.1"/>
    </source>
</evidence>
<accession>A0AAE3E888</accession>
<feature type="domain" description="4Fe-4S ferredoxin-type" evidence="4">
    <location>
        <begin position="217"/>
        <end position="237"/>
    </location>
</feature>
<dbReference type="Proteomes" id="UP001198200">
    <property type="component" value="Unassembled WGS sequence"/>
</dbReference>
<name>A0AAE3E888_9FIRM</name>
<dbReference type="InterPro" id="IPR017900">
    <property type="entry name" value="4Fe4S_Fe_S_CS"/>
</dbReference>
<comment type="caution">
    <text evidence="5">The sequence shown here is derived from an EMBL/GenBank/DDBJ whole genome shotgun (WGS) entry which is preliminary data.</text>
</comment>
<reference evidence="5 6" key="1">
    <citation type="submission" date="2021-10" db="EMBL/GenBank/DDBJ databases">
        <title>Anaerobic single-cell dispensing facilitates the cultivation of human gut bacteria.</title>
        <authorList>
            <person name="Afrizal A."/>
        </authorList>
    </citation>
    <scope>NUCLEOTIDE SEQUENCE [LARGE SCALE GENOMIC DNA]</scope>
    <source>
        <strain evidence="5 6">CLA-AA-H224</strain>
    </source>
</reference>
<evidence type="ECO:0000313" key="6">
    <source>
        <dbReference type="Proteomes" id="UP001198200"/>
    </source>
</evidence>
<dbReference type="Gene3D" id="3.30.70.20">
    <property type="match status" value="1"/>
</dbReference>
<dbReference type="AlphaFoldDB" id="A0AAE3E888"/>
<dbReference type="GO" id="GO:0051536">
    <property type="term" value="F:iron-sulfur cluster binding"/>
    <property type="evidence" value="ECO:0007669"/>
    <property type="project" value="UniProtKB-KW"/>
</dbReference>
<keyword evidence="2" id="KW-0408">Iron</keyword>
<dbReference type="NCBIfam" id="NF038196">
    <property type="entry name" value="ferrodoxin_EFR1"/>
    <property type="match status" value="1"/>
</dbReference>
<dbReference type="EMBL" id="JAJEQN010000057">
    <property type="protein sequence ID" value="MCC2222921.1"/>
    <property type="molecule type" value="Genomic_DNA"/>
</dbReference>
<organism evidence="5 6">
    <name type="scientific">Anthropogastromicrobium aceti</name>
    <dbReference type="NCBI Taxonomy" id="2981768"/>
    <lineage>
        <taxon>Bacteria</taxon>
        <taxon>Bacillati</taxon>
        <taxon>Bacillota</taxon>
        <taxon>Clostridia</taxon>
        <taxon>Lachnospirales</taxon>
        <taxon>Lachnospiraceae</taxon>
        <taxon>Anthropogastromicrobium</taxon>
    </lineage>
</organism>
<dbReference type="InterPro" id="IPR026816">
    <property type="entry name" value="Flavodoxin_dom"/>
</dbReference>
<sequence>MIFCFSGTGNSRYIARRFAEALQDTIIDLNAKIKAQDNSLIQTGQDVIIVVPTYAWRIPRVVSEWLTKTQLTSAERIWFVMDCGSEIGNAAKYNRQLAAQLRLIYMGTAQVVMPENYIAMFGVPKADEAVKIVEKANPDIENAIARVKERQKFPIPRNNLYDRIKSGLVNPIFYQLIVKADLFNASEACIGCGQCALKCPINNIQIQNGKPEWGKICTHCMACICYCPTKAIEYGKKSLGKPRYHFEELKIQ</sequence>
<dbReference type="InterPro" id="IPR029039">
    <property type="entry name" value="Flavoprotein-like_sf"/>
</dbReference>
<dbReference type="RefSeq" id="WP_118613500.1">
    <property type="nucleotide sequence ID" value="NZ_JAJEQN010000057.1"/>
</dbReference>
<dbReference type="SUPFAM" id="SSF54862">
    <property type="entry name" value="4Fe-4S ferredoxins"/>
    <property type="match status" value="1"/>
</dbReference>
<dbReference type="InterPro" id="IPR047964">
    <property type="entry name" value="EFR1-like"/>
</dbReference>
<keyword evidence="1" id="KW-0479">Metal-binding</keyword>
<evidence type="ECO:0000259" key="4">
    <source>
        <dbReference type="PROSITE" id="PS51379"/>
    </source>
</evidence>
<feature type="domain" description="4Fe-4S ferredoxin-type" evidence="4">
    <location>
        <begin position="179"/>
        <end position="209"/>
    </location>
</feature>
<proteinExistence type="predicted"/>
<dbReference type="Pfam" id="PF00037">
    <property type="entry name" value="Fer4"/>
    <property type="match status" value="1"/>
</dbReference>
<dbReference type="PROSITE" id="PS00198">
    <property type="entry name" value="4FE4S_FER_1"/>
    <property type="match status" value="2"/>
</dbReference>
<dbReference type="InterPro" id="IPR017896">
    <property type="entry name" value="4Fe4S_Fe-S-bd"/>
</dbReference>